<keyword evidence="4" id="KW-1185">Reference proteome</keyword>
<name>A0A1J1JMJ6_9CYAN</name>
<dbReference type="Proteomes" id="UP000184550">
    <property type="component" value="Unassembled WGS sequence"/>
</dbReference>
<dbReference type="InterPro" id="IPR037407">
    <property type="entry name" value="MLP_fam"/>
</dbReference>
<dbReference type="InterPro" id="IPR005153">
    <property type="entry name" value="MbtH-like_dom"/>
</dbReference>
<dbReference type="RefSeq" id="WP_083617262.1">
    <property type="nucleotide sequence ID" value="NZ_LR734829.1"/>
</dbReference>
<proteinExistence type="predicted"/>
<dbReference type="SUPFAM" id="SSF160582">
    <property type="entry name" value="MbtH-like"/>
    <property type="match status" value="1"/>
</dbReference>
<gene>
    <name evidence="2" type="primary">hasU</name>
    <name evidence="2" type="ORF">PL8927_110044</name>
</gene>
<evidence type="ECO:0000259" key="1">
    <source>
        <dbReference type="SMART" id="SM00923"/>
    </source>
</evidence>
<reference evidence="2" key="2">
    <citation type="submission" date="2017-05" db="EMBL/GenBank/DDBJ databases">
        <title>Hassallidin in the filamentous cyanobacterium Planktothrix serta PCC 8927.</title>
        <authorList>
            <person name="Gugger M."/>
            <person name="Pancrace C."/>
        </authorList>
    </citation>
    <scope>NUCLEOTIDE SEQUENCE</scope>
    <source>
        <strain evidence="2">PCC 8927</strain>
    </source>
</reference>
<dbReference type="EMBL" id="LT546031">
    <property type="protein sequence ID" value="CZT62791.1"/>
    <property type="molecule type" value="Genomic_DNA"/>
</dbReference>
<dbReference type="GO" id="GO:0005829">
    <property type="term" value="C:cytosol"/>
    <property type="evidence" value="ECO:0007669"/>
    <property type="project" value="TreeGrafter"/>
</dbReference>
<dbReference type="InterPro" id="IPR038020">
    <property type="entry name" value="MbtH-like_sf"/>
</dbReference>
<dbReference type="SMART" id="SM00923">
    <property type="entry name" value="MbtH"/>
    <property type="match status" value="1"/>
</dbReference>
<dbReference type="AlphaFoldDB" id="A0A1J1JMJ6"/>
<evidence type="ECO:0000313" key="4">
    <source>
        <dbReference type="Proteomes" id="UP000184550"/>
    </source>
</evidence>
<dbReference type="Gene3D" id="3.90.820.10">
    <property type="entry name" value="Structural Genomics, Unknown Function 30-nov-00 1gh9 Mol_id"/>
    <property type="match status" value="1"/>
</dbReference>
<reference evidence="2" key="1">
    <citation type="submission" date="2016-03" db="EMBL/GenBank/DDBJ databases">
        <authorList>
            <person name="Ploux O."/>
        </authorList>
    </citation>
    <scope>NUCLEOTIDE SEQUENCE</scope>
    <source>
        <strain evidence="2">PCC 8927</strain>
    </source>
</reference>
<dbReference type="Pfam" id="PF03621">
    <property type="entry name" value="MbtH"/>
    <property type="match status" value="1"/>
</dbReference>
<reference evidence="3 4" key="3">
    <citation type="submission" date="2019-10" db="EMBL/GenBank/DDBJ databases">
        <authorList>
            <consortium name="Genoscope - CEA"/>
            <person name="William W."/>
        </authorList>
    </citation>
    <scope>NUCLEOTIDE SEQUENCE [LARGE SCALE GENOMIC DNA]</scope>
    <source>
        <strain evidence="3">BBR_PRJEB10992</strain>
    </source>
</reference>
<sequence>MNTNEQDDNTIYLVVVNHEEQYSIWPKWKQELPLGWKSVGKEGFKKECLDYIAEVWTDMRPLSLRQAMKESEEVSH</sequence>
<evidence type="ECO:0000313" key="3">
    <source>
        <dbReference type="EMBL" id="VXD10563.1"/>
    </source>
</evidence>
<evidence type="ECO:0000313" key="2">
    <source>
        <dbReference type="EMBL" id="CZT62791.1"/>
    </source>
</evidence>
<feature type="domain" description="MbtH-like" evidence="1">
    <location>
        <begin position="3"/>
        <end position="54"/>
    </location>
</feature>
<dbReference type="OrthoDB" id="7584480at2"/>
<organism evidence="2">
    <name type="scientific">Planktothrix serta PCC 8927</name>
    <dbReference type="NCBI Taxonomy" id="671068"/>
    <lineage>
        <taxon>Bacteria</taxon>
        <taxon>Bacillati</taxon>
        <taxon>Cyanobacteriota</taxon>
        <taxon>Cyanophyceae</taxon>
        <taxon>Oscillatoriophycideae</taxon>
        <taxon>Oscillatoriales</taxon>
        <taxon>Microcoleaceae</taxon>
        <taxon>Planktothrix</taxon>
    </lineage>
</organism>
<dbReference type="GO" id="GO:0019290">
    <property type="term" value="P:siderophore biosynthetic process"/>
    <property type="evidence" value="ECO:0007669"/>
    <property type="project" value="TreeGrafter"/>
</dbReference>
<accession>A0A1J1JMJ6</accession>
<dbReference type="PANTHER" id="PTHR38444:SF1">
    <property type="entry name" value="ENTEROBACTIN BIOSYNTHESIS PROTEIN YBDZ"/>
    <property type="match status" value="1"/>
</dbReference>
<protein>
    <recommendedName>
        <fullName evidence="1">MbtH-like domain-containing protein</fullName>
    </recommendedName>
</protein>
<dbReference type="EMBL" id="CZCU02000013">
    <property type="protein sequence ID" value="VXD10563.1"/>
    <property type="molecule type" value="Genomic_DNA"/>
</dbReference>
<dbReference type="PANTHER" id="PTHR38444">
    <property type="entry name" value="ENTEROBACTIN BIOSYNTHESIS PROTEIN YBDZ"/>
    <property type="match status" value="1"/>
</dbReference>